<evidence type="ECO:0008006" key="4">
    <source>
        <dbReference type="Google" id="ProtNLM"/>
    </source>
</evidence>
<organism evidence="2 3">
    <name type="scientific">Colocasia esculenta</name>
    <name type="common">Wild taro</name>
    <name type="synonym">Arum esculentum</name>
    <dbReference type="NCBI Taxonomy" id="4460"/>
    <lineage>
        <taxon>Eukaryota</taxon>
        <taxon>Viridiplantae</taxon>
        <taxon>Streptophyta</taxon>
        <taxon>Embryophyta</taxon>
        <taxon>Tracheophyta</taxon>
        <taxon>Spermatophyta</taxon>
        <taxon>Magnoliopsida</taxon>
        <taxon>Liliopsida</taxon>
        <taxon>Araceae</taxon>
        <taxon>Aroideae</taxon>
        <taxon>Colocasieae</taxon>
        <taxon>Colocasia</taxon>
    </lineage>
</organism>
<feature type="signal peptide" evidence="1">
    <location>
        <begin position="1"/>
        <end position="22"/>
    </location>
</feature>
<accession>A0A843VCW1</accession>
<sequence length="67" mass="6936">MFLVVPVLPLLVPACGDTGVCGVFPDLVVCVWGPKGFGLSALDLVESLLRWALCHFRALGAIAGAAL</sequence>
<protein>
    <recommendedName>
        <fullName evidence="4">Secreted protein</fullName>
    </recommendedName>
</protein>
<reference evidence="2" key="1">
    <citation type="submission" date="2017-07" db="EMBL/GenBank/DDBJ databases">
        <title>Taro Niue Genome Assembly and Annotation.</title>
        <authorList>
            <person name="Atibalentja N."/>
            <person name="Keating K."/>
            <person name="Fields C.J."/>
        </authorList>
    </citation>
    <scope>NUCLEOTIDE SEQUENCE</scope>
    <source>
        <strain evidence="2">Niue_2</strain>
        <tissue evidence="2">Leaf</tissue>
    </source>
</reference>
<comment type="caution">
    <text evidence="2">The sequence shown here is derived from an EMBL/GenBank/DDBJ whole genome shotgun (WGS) entry which is preliminary data.</text>
</comment>
<dbReference type="AlphaFoldDB" id="A0A843VCW1"/>
<evidence type="ECO:0000256" key="1">
    <source>
        <dbReference type="SAM" id="SignalP"/>
    </source>
</evidence>
<name>A0A843VCW1_COLES</name>
<dbReference type="Proteomes" id="UP000652761">
    <property type="component" value="Unassembled WGS sequence"/>
</dbReference>
<evidence type="ECO:0000313" key="3">
    <source>
        <dbReference type="Proteomes" id="UP000652761"/>
    </source>
</evidence>
<evidence type="ECO:0000313" key="2">
    <source>
        <dbReference type="EMBL" id="MQL94361.1"/>
    </source>
</evidence>
<proteinExistence type="predicted"/>
<keyword evidence="1" id="KW-0732">Signal</keyword>
<feature type="chain" id="PRO_5032432464" description="Secreted protein" evidence="1">
    <location>
        <begin position="23"/>
        <end position="67"/>
    </location>
</feature>
<keyword evidence="3" id="KW-1185">Reference proteome</keyword>
<dbReference type="EMBL" id="NMUH01001664">
    <property type="protein sequence ID" value="MQL94361.1"/>
    <property type="molecule type" value="Genomic_DNA"/>
</dbReference>
<gene>
    <name evidence="2" type="ORF">Taro_027015</name>
</gene>